<gene>
    <name evidence="2" type="ORF">PHJA_000560200</name>
</gene>
<evidence type="ECO:0000313" key="3">
    <source>
        <dbReference type="Proteomes" id="UP000653305"/>
    </source>
</evidence>
<organism evidence="2 3">
    <name type="scientific">Phtheirospermum japonicum</name>
    <dbReference type="NCBI Taxonomy" id="374723"/>
    <lineage>
        <taxon>Eukaryota</taxon>
        <taxon>Viridiplantae</taxon>
        <taxon>Streptophyta</taxon>
        <taxon>Embryophyta</taxon>
        <taxon>Tracheophyta</taxon>
        <taxon>Spermatophyta</taxon>
        <taxon>Magnoliopsida</taxon>
        <taxon>eudicotyledons</taxon>
        <taxon>Gunneridae</taxon>
        <taxon>Pentapetalae</taxon>
        <taxon>asterids</taxon>
        <taxon>lamiids</taxon>
        <taxon>Lamiales</taxon>
        <taxon>Orobanchaceae</taxon>
        <taxon>Orobanchaceae incertae sedis</taxon>
        <taxon>Phtheirospermum</taxon>
    </lineage>
</organism>
<dbReference type="EMBL" id="BMAC01000079">
    <property type="protein sequence ID" value="GFP84165.1"/>
    <property type="molecule type" value="Genomic_DNA"/>
</dbReference>
<proteinExistence type="predicted"/>
<comment type="caution">
    <text evidence="2">The sequence shown here is derived from an EMBL/GenBank/DDBJ whole genome shotgun (WGS) entry which is preliminary data.</text>
</comment>
<dbReference type="AlphaFoldDB" id="A0A830BJP0"/>
<dbReference type="OrthoDB" id="1930127at2759"/>
<name>A0A830BJP0_9LAMI</name>
<sequence length="98" mass="11323">MCPLRFILVFFSAALAGYLAWKTIGSSDEADIITMITKPDQDDDSNKDNSSNIQHKQEFQFLKMMQNGFWVFIDMASGRYLWRNVKQLNTSHEGKLIN</sequence>
<keyword evidence="3" id="KW-1185">Reference proteome</keyword>
<evidence type="ECO:0000256" key="1">
    <source>
        <dbReference type="SAM" id="SignalP"/>
    </source>
</evidence>
<feature type="signal peptide" evidence="1">
    <location>
        <begin position="1"/>
        <end position="16"/>
    </location>
</feature>
<dbReference type="PANTHER" id="PTHR34132:SF2">
    <property type="entry name" value="EMB|CAB87627.1-RELATED"/>
    <property type="match status" value="1"/>
</dbReference>
<dbReference type="Proteomes" id="UP000653305">
    <property type="component" value="Unassembled WGS sequence"/>
</dbReference>
<protein>
    <submittedName>
        <fullName evidence="2">Uncharacterized protein</fullName>
    </submittedName>
</protein>
<keyword evidence="1" id="KW-0732">Signal</keyword>
<accession>A0A830BJP0</accession>
<feature type="chain" id="PRO_5032509457" evidence="1">
    <location>
        <begin position="17"/>
        <end position="98"/>
    </location>
</feature>
<dbReference type="PANTHER" id="PTHR34132">
    <property type="entry name" value="EMB|CAB87627.1-RELATED"/>
    <property type="match status" value="1"/>
</dbReference>
<evidence type="ECO:0000313" key="2">
    <source>
        <dbReference type="EMBL" id="GFP84165.1"/>
    </source>
</evidence>
<reference evidence="2" key="1">
    <citation type="submission" date="2020-07" db="EMBL/GenBank/DDBJ databases">
        <title>Ethylene signaling mediates host invasion by parasitic plants.</title>
        <authorList>
            <person name="Yoshida S."/>
        </authorList>
    </citation>
    <scope>NUCLEOTIDE SEQUENCE</scope>
    <source>
        <strain evidence="2">Okayama</strain>
    </source>
</reference>